<evidence type="ECO:0000313" key="4">
    <source>
        <dbReference type="Ensembl" id="ENSGACP00000034513.1"/>
    </source>
</evidence>
<evidence type="ECO:0000256" key="3">
    <source>
        <dbReference type="ARBA" id="ARBA00022691"/>
    </source>
</evidence>
<name>A0AAQ4P7E8_GASAC</name>
<dbReference type="GO" id="GO:0008168">
    <property type="term" value="F:methyltransferase activity"/>
    <property type="evidence" value="ECO:0007669"/>
    <property type="project" value="UniProtKB-KW"/>
</dbReference>
<dbReference type="GeneTree" id="ENSGT01120000278079"/>
<keyword evidence="3" id="KW-0949">S-adenosyl-L-methionine</keyword>
<dbReference type="PANTHER" id="PTHR46098">
    <property type="entry name" value="TRNA (CYTOSINE(38)-C(5))-METHYLTRANSFERASE"/>
    <property type="match status" value="1"/>
</dbReference>
<dbReference type="SUPFAM" id="SSF53335">
    <property type="entry name" value="S-adenosyl-L-methionine-dependent methyltransferases"/>
    <property type="match status" value="1"/>
</dbReference>
<evidence type="ECO:0000256" key="2">
    <source>
        <dbReference type="ARBA" id="ARBA00022679"/>
    </source>
</evidence>
<dbReference type="InterPro" id="IPR050750">
    <property type="entry name" value="C5-MTase"/>
</dbReference>
<keyword evidence="5" id="KW-1185">Reference proteome</keyword>
<sequence>TANQIYRHNFPDTTLWNKTIEGITLDDFDKLPVDMIVMSPPCQPFTRQRLVETLVECGYTFQETMISPTSVGIPNSRLRYFLTAKLSTPRPLSLRVPSACASPHL</sequence>
<organism evidence="4 5">
    <name type="scientific">Gasterosteus aculeatus aculeatus</name>
    <name type="common">three-spined stickleback</name>
    <dbReference type="NCBI Taxonomy" id="481459"/>
    <lineage>
        <taxon>Eukaryota</taxon>
        <taxon>Metazoa</taxon>
        <taxon>Chordata</taxon>
        <taxon>Craniata</taxon>
        <taxon>Vertebrata</taxon>
        <taxon>Euteleostomi</taxon>
        <taxon>Actinopterygii</taxon>
        <taxon>Neopterygii</taxon>
        <taxon>Teleostei</taxon>
        <taxon>Neoteleostei</taxon>
        <taxon>Acanthomorphata</taxon>
        <taxon>Eupercaria</taxon>
        <taxon>Perciformes</taxon>
        <taxon>Cottioidei</taxon>
        <taxon>Gasterosteales</taxon>
        <taxon>Gasterosteidae</taxon>
        <taxon>Gasterosteus</taxon>
    </lineage>
</organism>
<dbReference type="AlphaFoldDB" id="A0AAQ4P7E8"/>
<reference evidence="4" key="3">
    <citation type="submission" date="2025-09" db="UniProtKB">
        <authorList>
            <consortium name="Ensembl"/>
        </authorList>
    </citation>
    <scope>IDENTIFICATION</scope>
</reference>
<dbReference type="InterPro" id="IPR001525">
    <property type="entry name" value="C5_MeTfrase"/>
</dbReference>
<dbReference type="Gene3D" id="3.40.50.150">
    <property type="entry name" value="Vaccinia Virus protein VP39"/>
    <property type="match status" value="2"/>
</dbReference>
<dbReference type="GO" id="GO:0032259">
    <property type="term" value="P:methylation"/>
    <property type="evidence" value="ECO:0007669"/>
    <property type="project" value="UniProtKB-KW"/>
</dbReference>
<dbReference type="InterPro" id="IPR029063">
    <property type="entry name" value="SAM-dependent_MTases_sf"/>
</dbReference>
<reference evidence="4 5" key="1">
    <citation type="journal article" date="2021" name="G3 (Bethesda)">
        <title>Improved contiguity of the threespine stickleback genome using long-read sequencing.</title>
        <authorList>
            <person name="Nath S."/>
            <person name="Shaw D.E."/>
            <person name="White M.A."/>
        </authorList>
    </citation>
    <scope>NUCLEOTIDE SEQUENCE [LARGE SCALE GENOMIC DNA]</scope>
    <source>
        <strain evidence="4 5">Lake Benthic</strain>
    </source>
</reference>
<evidence type="ECO:0000313" key="5">
    <source>
        <dbReference type="Proteomes" id="UP000007635"/>
    </source>
</evidence>
<reference evidence="4" key="2">
    <citation type="submission" date="2025-08" db="UniProtKB">
        <authorList>
            <consortium name="Ensembl"/>
        </authorList>
    </citation>
    <scope>IDENTIFICATION</scope>
</reference>
<dbReference type="Proteomes" id="UP000007635">
    <property type="component" value="Unassembled WGS sequence"/>
</dbReference>
<dbReference type="PANTHER" id="PTHR46098:SF1">
    <property type="entry name" value="TRNA (CYTOSINE(38)-C(5))-METHYLTRANSFERASE"/>
    <property type="match status" value="1"/>
</dbReference>
<dbReference type="Pfam" id="PF00145">
    <property type="entry name" value="DNA_methylase"/>
    <property type="match status" value="1"/>
</dbReference>
<dbReference type="Ensembl" id="ENSGACT00000049747.1">
    <property type="protein sequence ID" value="ENSGACP00000034513.1"/>
    <property type="gene ID" value="ENSGACG00000032677.1"/>
</dbReference>
<dbReference type="GO" id="GO:0005634">
    <property type="term" value="C:nucleus"/>
    <property type="evidence" value="ECO:0007669"/>
    <property type="project" value="TreeGrafter"/>
</dbReference>
<accession>A0AAQ4P7E8</accession>
<protein>
    <submittedName>
        <fullName evidence="4">Uncharacterized protein</fullName>
    </submittedName>
</protein>
<keyword evidence="2" id="KW-0808">Transferase</keyword>
<keyword evidence="1" id="KW-0489">Methyltransferase</keyword>
<proteinExistence type="predicted"/>
<evidence type="ECO:0000256" key="1">
    <source>
        <dbReference type="ARBA" id="ARBA00022603"/>
    </source>
</evidence>